<dbReference type="Proteomes" id="UP001189429">
    <property type="component" value="Unassembled WGS sequence"/>
</dbReference>
<feature type="non-terminal residue" evidence="1">
    <location>
        <position position="1"/>
    </location>
</feature>
<feature type="non-terminal residue" evidence="1">
    <location>
        <position position="207"/>
    </location>
</feature>
<keyword evidence="2" id="KW-1185">Reference proteome</keyword>
<reference evidence="1" key="1">
    <citation type="submission" date="2023-10" db="EMBL/GenBank/DDBJ databases">
        <authorList>
            <person name="Chen Y."/>
            <person name="Shah S."/>
            <person name="Dougan E. K."/>
            <person name="Thang M."/>
            <person name="Chan C."/>
        </authorList>
    </citation>
    <scope>NUCLEOTIDE SEQUENCE [LARGE SCALE GENOMIC DNA]</scope>
</reference>
<organism evidence="1 2">
    <name type="scientific">Prorocentrum cordatum</name>
    <dbReference type="NCBI Taxonomy" id="2364126"/>
    <lineage>
        <taxon>Eukaryota</taxon>
        <taxon>Sar</taxon>
        <taxon>Alveolata</taxon>
        <taxon>Dinophyceae</taxon>
        <taxon>Prorocentrales</taxon>
        <taxon>Prorocentraceae</taxon>
        <taxon>Prorocentrum</taxon>
    </lineage>
</organism>
<gene>
    <name evidence="1" type="ORF">PCOR1329_LOCUS82987</name>
</gene>
<protein>
    <recommendedName>
        <fullName evidence="3">Mannosyltransferase</fullName>
    </recommendedName>
</protein>
<evidence type="ECO:0008006" key="3">
    <source>
        <dbReference type="Google" id="ProtNLM"/>
    </source>
</evidence>
<accession>A0ABN9Y9P6</accession>
<sequence length="207" mass="22820">AILPSGGTSVHRPLLRRLAWRHSRPASGAFRDAAGGGARCVPRHLGGPLRLGLGGLRGLFASSVHGPFCTEIGRFWLRLPTEPVESADSSTLAVIAVTYAWWANPWHHLHWWIPALWYFKVALNLEADDVDIGLVVPHQDAEWGKGAAEPPEWSYLQASWPRKALPRRQHWQPGGLHADVLGWLSARPPRPLGELRGQSYGTIVLGL</sequence>
<comment type="caution">
    <text evidence="1">The sequence shown here is derived from an EMBL/GenBank/DDBJ whole genome shotgun (WGS) entry which is preliminary data.</text>
</comment>
<dbReference type="EMBL" id="CAUYUJ010021983">
    <property type="protein sequence ID" value="CAK0908274.1"/>
    <property type="molecule type" value="Genomic_DNA"/>
</dbReference>
<evidence type="ECO:0000313" key="2">
    <source>
        <dbReference type="Proteomes" id="UP001189429"/>
    </source>
</evidence>
<name>A0ABN9Y9P6_9DINO</name>
<evidence type="ECO:0000313" key="1">
    <source>
        <dbReference type="EMBL" id="CAK0908274.1"/>
    </source>
</evidence>
<proteinExistence type="predicted"/>